<feature type="region of interest" description="Disordered" evidence="1">
    <location>
        <begin position="155"/>
        <end position="185"/>
    </location>
</feature>
<keyword evidence="3" id="KW-1185">Reference proteome</keyword>
<accession>A0AA38W793</accession>
<dbReference type="EMBL" id="JARYMX010000007">
    <property type="protein sequence ID" value="KAJ9539944.1"/>
    <property type="molecule type" value="Genomic_DNA"/>
</dbReference>
<gene>
    <name evidence="2" type="ORF">OSB04_026450</name>
</gene>
<comment type="caution">
    <text evidence="2">The sequence shown here is derived from an EMBL/GenBank/DDBJ whole genome shotgun (WGS) entry which is preliminary data.</text>
</comment>
<reference evidence="2" key="1">
    <citation type="submission" date="2023-03" db="EMBL/GenBank/DDBJ databases">
        <title>Chromosome-scale reference genome and RAD-based genetic map of yellow starthistle (Centaurea solstitialis) reveal putative structural variation and QTLs associated with invader traits.</title>
        <authorList>
            <person name="Reatini B."/>
            <person name="Cang F.A."/>
            <person name="Jiang Q."/>
            <person name="Mckibben M.T.W."/>
            <person name="Barker M.S."/>
            <person name="Rieseberg L.H."/>
            <person name="Dlugosch K.M."/>
        </authorList>
    </citation>
    <scope>NUCLEOTIDE SEQUENCE</scope>
    <source>
        <strain evidence="2">CAN-66</strain>
        <tissue evidence="2">Leaf</tissue>
    </source>
</reference>
<dbReference type="Proteomes" id="UP001172457">
    <property type="component" value="Chromosome 7"/>
</dbReference>
<evidence type="ECO:0000313" key="3">
    <source>
        <dbReference type="Proteomes" id="UP001172457"/>
    </source>
</evidence>
<name>A0AA38W793_9ASTR</name>
<dbReference type="AlphaFoldDB" id="A0AA38W793"/>
<evidence type="ECO:0000256" key="1">
    <source>
        <dbReference type="SAM" id="MobiDB-lite"/>
    </source>
</evidence>
<dbReference type="PANTHER" id="PTHR34130">
    <property type="entry name" value="OS08G0243800 PROTEIN"/>
    <property type="match status" value="1"/>
</dbReference>
<protein>
    <submittedName>
        <fullName evidence="2">Uncharacterized protein</fullName>
    </submittedName>
</protein>
<organism evidence="2 3">
    <name type="scientific">Centaurea solstitialis</name>
    <name type="common">yellow star-thistle</name>
    <dbReference type="NCBI Taxonomy" id="347529"/>
    <lineage>
        <taxon>Eukaryota</taxon>
        <taxon>Viridiplantae</taxon>
        <taxon>Streptophyta</taxon>
        <taxon>Embryophyta</taxon>
        <taxon>Tracheophyta</taxon>
        <taxon>Spermatophyta</taxon>
        <taxon>Magnoliopsida</taxon>
        <taxon>eudicotyledons</taxon>
        <taxon>Gunneridae</taxon>
        <taxon>Pentapetalae</taxon>
        <taxon>asterids</taxon>
        <taxon>campanulids</taxon>
        <taxon>Asterales</taxon>
        <taxon>Asteraceae</taxon>
        <taxon>Carduoideae</taxon>
        <taxon>Cardueae</taxon>
        <taxon>Centaureinae</taxon>
        <taxon>Centaurea</taxon>
    </lineage>
</organism>
<evidence type="ECO:0000313" key="2">
    <source>
        <dbReference type="EMBL" id="KAJ9539944.1"/>
    </source>
</evidence>
<feature type="compositionally biased region" description="Polar residues" evidence="1">
    <location>
        <begin position="155"/>
        <end position="167"/>
    </location>
</feature>
<proteinExistence type="predicted"/>
<dbReference type="PANTHER" id="PTHR34130:SF5">
    <property type="entry name" value="OS08G0243800 PROTEIN"/>
    <property type="match status" value="1"/>
</dbReference>
<feature type="region of interest" description="Disordered" evidence="1">
    <location>
        <begin position="1"/>
        <end position="29"/>
    </location>
</feature>
<sequence>MEEHKDDAADETLSLSDLQMEEPEDTTTTASEVVINQSFYEEFFGFSINNSNTISPTVSPKPPVIVKNDNNVRKKKAMANPMFRSTSASFKYMRLKITSTTTTWRSKSAPSVEKNRLAASKSKSKWQILLPGLGSGKFPKKMDLSDIKSRQLRGQISVTDCQKSPAASSVDHGGSGAENGGGERSRKQGWWRFVDVLGCGGGYVRDTKVVV</sequence>